<organism evidence="1 4">
    <name type="scientific">Clostridioides difficile</name>
    <name type="common">Peptoclostridium difficile</name>
    <dbReference type="NCBI Taxonomy" id="1496"/>
    <lineage>
        <taxon>Bacteria</taxon>
        <taxon>Bacillati</taxon>
        <taxon>Bacillota</taxon>
        <taxon>Clostridia</taxon>
        <taxon>Peptostreptococcales</taxon>
        <taxon>Peptostreptococcaceae</taxon>
        <taxon>Clostridioides</taxon>
    </lineage>
</organism>
<name>A0A9P3TYJ9_CLODI</name>
<comment type="caution">
    <text evidence="1">The sequence shown here is derived from an EMBL/GenBank/DDBJ whole genome shotgun (WGS) entry which is preliminary data.</text>
</comment>
<evidence type="ECO:0000313" key="1">
    <source>
        <dbReference type="EMBL" id="HBH2620113.1"/>
    </source>
</evidence>
<evidence type="ECO:0000313" key="4">
    <source>
        <dbReference type="Proteomes" id="UP000879542"/>
    </source>
</evidence>
<dbReference type="AlphaFoldDB" id="A0A9P3TYJ9"/>
<dbReference type="Proteomes" id="UP000411588">
    <property type="component" value="Unassembled WGS sequence"/>
</dbReference>
<evidence type="ECO:0000313" key="2">
    <source>
        <dbReference type="EMBL" id="VFD35444.1"/>
    </source>
</evidence>
<dbReference type="EMBL" id="CAADAN010000017">
    <property type="protein sequence ID" value="VFD35444.1"/>
    <property type="molecule type" value="Genomic_DNA"/>
</dbReference>
<reference evidence="1" key="3">
    <citation type="submission" date="2021-06" db="EMBL/GenBank/DDBJ databases">
        <authorList>
            <consortium name="NCBI Pathogen Detection Project"/>
        </authorList>
    </citation>
    <scope>NUCLEOTIDE SEQUENCE</scope>
    <source>
        <strain evidence="1">Clostridioides</strain>
    </source>
</reference>
<dbReference type="EMBL" id="DAEQIJ010000007">
    <property type="protein sequence ID" value="HBH2620113.1"/>
    <property type="molecule type" value="Genomic_DNA"/>
</dbReference>
<sequence length="112" mass="12616">MEQYSFSSELIDVMVNASNDLNRVYEKITSSGTFSGLQGTFDTLYEYGLMLEDLLEVMDLSLLGGNETKEIIQNIAIDLKNISDEDNIADKALDLMGNIGEFTYYIETNYSK</sequence>
<dbReference type="RefSeq" id="WP_003427580.1">
    <property type="nucleotide sequence ID" value="NZ_AP025558.1"/>
</dbReference>
<reference evidence="2 3" key="2">
    <citation type="submission" date="2019-02" db="EMBL/GenBank/DDBJ databases">
        <authorList>
            <consortium name="Pathogen Informatics"/>
        </authorList>
    </citation>
    <scope>NUCLEOTIDE SEQUENCE [LARGE SCALE GENOMIC DNA]</scope>
    <source>
        <strain evidence="2">Clo34</strain>
        <strain evidence="3">clo34</strain>
    </source>
</reference>
<proteinExistence type="predicted"/>
<evidence type="ECO:0000313" key="3">
    <source>
        <dbReference type="Proteomes" id="UP000411588"/>
    </source>
</evidence>
<gene>
    <name evidence="1" type="ORF">KRQ00_001875</name>
    <name evidence="2" type="ORF">SAMEA1402399_03532</name>
</gene>
<accession>A0A9P3TYJ9</accession>
<dbReference type="Proteomes" id="UP000879542">
    <property type="component" value="Unassembled WGS sequence"/>
</dbReference>
<reference evidence="1" key="1">
    <citation type="journal article" date="2018" name="Genome Biol.">
        <title>SKESA: strategic k-mer extension for scrupulous assemblies.</title>
        <authorList>
            <person name="Souvorov A."/>
            <person name="Agarwala R."/>
            <person name="Lipman D.J."/>
        </authorList>
    </citation>
    <scope>NUCLEOTIDE SEQUENCE</scope>
    <source>
        <strain evidence="1">Clostridioides</strain>
    </source>
</reference>
<protein>
    <recommendedName>
        <fullName evidence="5">Phage protein</fullName>
    </recommendedName>
</protein>
<evidence type="ECO:0008006" key="5">
    <source>
        <dbReference type="Google" id="ProtNLM"/>
    </source>
</evidence>